<reference evidence="1" key="1">
    <citation type="submission" date="2016-04" db="EMBL/GenBank/DDBJ databases">
        <authorList>
            <person name="Evans L.H."/>
            <person name="Alamgir A."/>
            <person name="Owens N."/>
            <person name="Weber N.D."/>
            <person name="Virtaneva K."/>
            <person name="Barbian K."/>
            <person name="Babar A."/>
            <person name="Rosenke K."/>
        </authorList>
    </citation>
    <scope>NUCLEOTIDE SEQUENCE</scope>
    <source>
        <strain evidence="1">92-2</strain>
    </source>
</reference>
<dbReference type="RefSeq" id="WP_227119374.1">
    <property type="nucleotide sequence ID" value="NZ_LT598928.1"/>
</dbReference>
<dbReference type="NCBIfam" id="TIGR01551">
    <property type="entry name" value="major_capsid_P2"/>
    <property type="match status" value="1"/>
</dbReference>
<gene>
    <name evidence="1" type="ORF">KM92DES2_12181</name>
</gene>
<protein>
    <submittedName>
        <fullName evidence="1">Phage major capsid protein, P2 family</fullName>
    </submittedName>
</protein>
<evidence type="ECO:0000313" key="1">
    <source>
        <dbReference type="EMBL" id="SBW06372.1"/>
    </source>
</evidence>
<dbReference type="Pfam" id="PF05125">
    <property type="entry name" value="Phage_cap_P2"/>
    <property type="match status" value="1"/>
</dbReference>
<organism evidence="1">
    <name type="scientific">uncultured Desulfovibrio sp</name>
    <dbReference type="NCBI Taxonomy" id="167968"/>
    <lineage>
        <taxon>Bacteria</taxon>
        <taxon>Pseudomonadati</taxon>
        <taxon>Thermodesulfobacteriota</taxon>
        <taxon>Desulfovibrionia</taxon>
        <taxon>Desulfovibrionales</taxon>
        <taxon>Desulfovibrionaceae</taxon>
        <taxon>Desulfovibrio</taxon>
        <taxon>environmental samples</taxon>
    </lineage>
</organism>
<proteinExistence type="predicted"/>
<sequence>MRDQTRKLFKILCARFAAGFGVADVSQQFSVSPTVQQLLKDKIVEASTFLPRINFIIVDELKGENILAGASGPVTGRTDTTGDAERSPRDVLGLEKFTYELAATQSDVYMRYNTVDAWAKFKDMAERYSRYVWARMASDMEIIGWNGVSVAATTNLVANPMLQDVNKGWLQYMRDNKPANVLPQGSVAGKIRFGAGGDFVNLDVAVHDLLQGIPSFLRQDLVALIGTDLIAQEKSALMAAVGGKPTEKTLAQLSLATFGGLPWETPSNFPARGLVITSLDNLSIYQQDGSWRRQIVDNPKKDRVEDYNSRNEGYVVETPEKLVAWEFNNVKLEGEW</sequence>
<dbReference type="EMBL" id="FLUP01000001">
    <property type="protein sequence ID" value="SBW06372.1"/>
    <property type="molecule type" value="Genomic_DNA"/>
</dbReference>
<accession>A0A212K403</accession>
<dbReference type="AlphaFoldDB" id="A0A212K403"/>
<dbReference type="InterPro" id="IPR006441">
    <property type="entry name" value="Phage_P2_GpN"/>
</dbReference>
<name>A0A212K403_9BACT</name>